<sequence>MKLQFGIFYVLILFLGTGQNGFSQKDIPKDDKTYTMEISSKDFSESITIARNNPEKKKINENLWYYWYLNNAVHFSEGGYSGKLLNGKYISYYKNMNLRSSGTFRYGLMHDEWTTWYENGSMKSAEQWKKGKKHGVCIYFSEDGMKMTVEKYRHGILNGKMKVFCSDSLVEVRRFKNGDEVLRKTKKQTVASEDSVIKTNKHKANRKAETVGKHNEKTIKSKEEKKKENDTKSSVDNADRKNRIKIWPFNSKKASE</sequence>
<gene>
    <name evidence="2" type="ORF">SDC9_50348</name>
</gene>
<feature type="region of interest" description="Disordered" evidence="1">
    <location>
        <begin position="193"/>
        <end position="256"/>
    </location>
</feature>
<proteinExistence type="predicted"/>
<organism evidence="2">
    <name type="scientific">bioreactor metagenome</name>
    <dbReference type="NCBI Taxonomy" id="1076179"/>
    <lineage>
        <taxon>unclassified sequences</taxon>
        <taxon>metagenomes</taxon>
        <taxon>ecological metagenomes</taxon>
    </lineage>
</organism>
<reference evidence="2" key="1">
    <citation type="submission" date="2019-08" db="EMBL/GenBank/DDBJ databases">
        <authorList>
            <person name="Kucharzyk K."/>
            <person name="Murdoch R.W."/>
            <person name="Higgins S."/>
            <person name="Loffler F."/>
        </authorList>
    </citation>
    <scope>NUCLEOTIDE SEQUENCE</scope>
</reference>
<evidence type="ECO:0000256" key="1">
    <source>
        <dbReference type="SAM" id="MobiDB-lite"/>
    </source>
</evidence>
<dbReference type="Gene3D" id="2.20.110.10">
    <property type="entry name" value="Histone H3 K4-specific methyltransferase SET7/9 N-terminal domain"/>
    <property type="match status" value="1"/>
</dbReference>
<name>A0A644WKR2_9ZZZZ</name>
<dbReference type="SUPFAM" id="SSF82185">
    <property type="entry name" value="Histone H3 K4-specific methyltransferase SET7/9 N-terminal domain"/>
    <property type="match status" value="1"/>
</dbReference>
<evidence type="ECO:0008006" key="3">
    <source>
        <dbReference type="Google" id="ProtNLM"/>
    </source>
</evidence>
<comment type="caution">
    <text evidence="2">The sequence shown here is derived from an EMBL/GenBank/DDBJ whole genome shotgun (WGS) entry which is preliminary data.</text>
</comment>
<dbReference type="EMBL" id="VSSQ01001007">
    <property type="protein sequence ID" value="MPM04078.1"/>
    <property type="molecule type" value="Genomic_DNA"/>
</dbReference>
<evidence type="ECO:0000313" key="2">
    <source>
        <dbReference type="EMBL" id="MPM04078.1"/>
    </source>
</evidence>
<feature type="compositionally biased region" description="Basic and acidic residues" evidence="1">
    <location>
        <begin position="206"/>
        <end position="241"/>
    </location>
</feature>
<accession>A0A644WKR2</accession>
<protein>
    <recommendedName>
        <fullName evidence="3">MORN repeat variant</fullName>
    </recommendedName>
</protein>
<dbReference type="AlphaFoldDB" id="A0A644WKR2"/>